<reference evidence="2" key="1">
    <citation type="submission" date="2014-03" db="EMBL/GenBank/DDBJ databases">
        <authorList>
            <person name="Genoscope - CEA"/>
        </authorList>
    </citation>
    <scope>NUCLEOTIDE SEQUENCE [LARGE SCALE GENOMIC DNA]</scope>
    <source>
        <strain evidence="2">CF27</strain>
    </source>
</reference>
<dbReference type="Proteomes" id="UP000193925">
    <property type="component" value="Chromosome AFERRI"/>
</dbReference>
<dbReference type="InterPro" id="IPR029063">
    <property type="entry name" value="SAM-dependent_MTases_sf"/>
</dbReference>
<dbReference type="Gene3D" id="3.40.50.150">
    <property type="entry name" value="Vaccinia Virus protein VP39"/>
    <property type="match status" value="1"/>
</dbReference>
<proteinExistence type="predicted"/>
<evidence type="ECO:0000313" key="4">
    <source>
        <dbReference type="Proteomes" id="UP000193925"/>
    </source>
</evidence>
<dbReference type="Pfam" id="PF13847">
    <property type="entry name" value="Methyltransf_31"/>
    <property type="match status" value="1"/>
</dbReference>
<evidence type="ECO:0000313" key="3">
    <source>
        <dbReference type="EMBL" id="SMH67524.1"/>
    </source>
</evidence>
<protein>
    <submittedName>
        <fullName evidence="2">Methyltransferase type 11</fullName>
    </submittedName>
</protein>
<evidence type="ECO:0000259" key="1">
    <source>
        <dbReference type="Pfam" id="PF13847"/>
    </source>
</evidence>
<dbReference type="SUPFAM" id="SSF53335">
    <property type="entry name" value="S-adenosyl-L-methionine-dependent methyltransferases"/>
    <property type="match status" value="1"/>
</dbReference>
<dbReference type="EMBL" id="CCCS020000049">
    <property type="protein sequence ID" value="CDQ11163.1"/>
    <property type="molecule type" value="Genomic_DNA"/>
</dbReference>
<keyword evidence="4" id="KW-1185">Reference proteome</keyword>
<dbReference type="GO" id="GO:0008168">
    <property type="term" value="F:methyltransferase activity"/>
    <property type="evidence" value="ECO:0007669"/>
    <property type="project" value="UniProtKB-KW"/>
</dbReference>
<organism evidence="2">
    <name type="scientific">Acidithiobacillus ferrivorans</name>
    <dbReference type="NCBI Taxonomy" id="160808"/>
    <lineage>
        <taxon>Bacteria</taxon>
        <taxon>Pseudomonadati</taxon>
        <taxon>Pseudomonadota</taxon>
        <taxon>Acidithiobacillia</taxon>
        <taxon>Acidithiobacillales</taxon>
        <taxon>Acidithiobacillaceae</taxon>
        <taxon>Acidithiobacillus</taxon>
    </lineage>
</organism>
<name>A0A060UWN0_9PROT</name>
<dbReference type="EMBL" id="LT841305">
    <property type="protein sequence ID" value="SMH67524.1"/>
    <property type="molecule type" value="Genomic_DNA"/>
</dbReference>
<dbReference type="CDD" id="cd02440">
    <property type="entry name" value="AdoMet_MTases"/>
    <property type="match status" value="1"/>
</dbReference>
<dbReference type="AlphaFoldDB" id="A0A060UWN0"/>
<feature type="domain" description="Methyltransferase" evidence="1">
    <location>
        <begin position="53"/>
        <end position="228"/>
    </location>
</feature>
<dbReference type="RefSeq" id="WP_035194071.1">
    <property type="nucleotide sequence ID" value="NZ_CCCS020000049.1"/>
</dbReference>
<dbReference type="PANTHER" id="PTHR43591:SF110">
    <property type="entry name" value="RHODANESE DOMAIN-CONTAINING PROTEIN"/>
    <property type="match status" value="1"/>
</dbReference>
<evidence type="ECO:0000313" key="2">
    <source>
        <dbReference type="EMBL" id="CDQ11163.1"/>
    </source>
</evidence>
<dbReference type="InterPro" id="IPR025714">
    <property type="entry name" value="Methyltranfer_dom"/>
</dbReference>
<reference evidence="3 4" key="3">
    <citation type="submission" date="2017-03" db="EMBL/GenBank/DDBJ databases">
        <authorList>
            <person name="Regsiter A."/>
            <person name="William W."/>
        </authorList>
    </citation>
    <scope>NUCLEOTIDE SEQUENCE [LARGE SCALE GENOMIC DNA]</scope>
    <source>
        <strain evidence="3">PRJEB5721</strain>
    </source>
</reference>
<gene>
    <name evidence="3" type="ORF">AFERRI_50726</name>
    <name evidence="2" type="ORF">AFERRI_530058</name>
</gene>
<dbReference type="PANTHER" id="PTHR43591">
    <property type="entry name" value="METHYLTRANSFERASE"/>
    <property type="match status" value="1"/>
</dbReference>
<sequence>MYISEISADNEEYDLWADWILHRRNAGSLEFKQRIMAEVERYADRVLDAAQLQPGMTLVDVGCGDGFLGLRGIKRAGPTLRVIFTDISARLLKTAEEKCIRENVHEQCTFFIASAENLSAIADQSVDVVATRSALAYVHNKPAALSEFWRVLKPGAKISFAEPVFQDEALAVGALRAIIESNPKTAHNNLINLIYRLKSAQFPSDKDQMEHASFCNFSERDLLRMVQEAGFHEAHLELHIDVYRSLINSWDEFIGRSPHPLAPSPQQVMEQSFSVDEQKLFESVIRPAVESKTILDNERIVYLTATKHA</sequence>
<keyword evidence="2" id="KW-0489">Methyltransferase</keyword>
<keyword evidence="2" id="KW-0808">Transferase</keyword>
<accession>A0A060UWN0</accession>
<dbReference type="GO" id="GO:0032259">
    <property type="term" value="P:methylation"/>
    <property type="evidence" value="ECO:0007669"/>
    <property type="project" value="UniProtKB-KW"/>
</dbReference>
<reference evidence="2" key="2">
    <citation type="submission" date="2014-07" db="EMBL/GenBank/DDBJ databases">
        <title>Initial genome analysis of the psychrotolerant acidophile Acidithiobacillus ferrivorans CF27: insights into iron and sulfur oxidation pathways and into biofilm formation.</title>
        <authorList>
            <person name="Talla E."/>
            <person name="Hedrich S."/>
            <person name="Mangenot S."/>
            <person name="Ji B."/>
            <person name="Johnson D.B."/>
            <person name="Barbe V."/>
            <person name="Bonnefoy V."/>
        </authorList>
    </citation>
    <scope>NUCLEOTIDE SEQUENCE [LARGE SCALE GENOMIC DNA]</scope>
    <source>
        <strain evidence="2">CF27</strain>
    </source>
</reference>